<accession>A0A552UZA5</accession>
<dbReference type="RefSeq" id="WP_143373813.1">
    <property type="nucleotide sequence ID" value="NZ_VJVZ01000008.1"/>
</dbReference>
<evidence type="ECO:0000313" key="4">
    <source>
        <dbReference type="EMBL" id="TRW23556.1"/>
    </source>
</evidence>
<feature type="domain" description="GEVED" evidence="3">
    <location>
        <begin position="357"/>
        <end position="441"/>
    </location>
</feature>
<keyword evidence="5" id="KW-1185">Reference proteome</keyword>
<dbReference type="Pfam" id="PF18962">
    <property type="entry name" value="Por_Secre_tail"/>
    <property type="match status" value="1"/>
</dbReference>
<dbReference type="Pfam" id="PF20009">
    <property type="entry name" value="GEVED"/>
    <property type="match status" value="1"/>
</dbReference>
<name>A0A552UZA5_9FLAO</name>
<comment type="caution">
    <text evidence="4">The sequence shown here is derived from an EMBL/GenBank/DDBJ whole genome shotgun (WGS) entry which is preliminary data.</text>
</comment>
<dbReference type="InterPro" id="IPR045474">
    <property type="entry name" value="GEVED"/>
</dbReference>
<evidence type="ECO:0000313" key="5">
    <source>
        <dbReference type="Proteomes" id="UP000320643"/>
    </source>
</evidence>
<dbReference type="NCBIfam" id="TIGR04183">
    <property type="entry name" value="Por_Secre_tail"/>
    <property type="match status" value="1"/>
</dbReference>
<feature type="domain" description="Secretion system C-terminal sorting" evidence="2">
    <location>
        <begin position="688"/>
        <end position="755"/>
    </location>
</feature>
<organism evidence="4 5">
    <name type="scientific">Flavobacterium zepuense</name>
    <dbReference type="NCBI Taxonomy" id="2593302"/>
    <lineage>
        <taxon>Bacteria</taxon>
        <taxon>Pseudomonadati</taxon>
        <taxon>Bacteroidota</taxon>
        <taxon>Flavobacteriia</taxon>
        <taxon>Flavobacteriales</taxon>
        <taxon>Flavobacteriaceae</taxon>
        <taxon>Flavobacterium</taxon>
    </lineage>
</organism>
<evidence type="ECO:0000256" key="1">
    <source>
        <dbReference type="ARBA" id="ARBA00022729"/>
    </source>
</evidence>
<reference evidence="4 5" key="1">
    <citation type="submission" date="2019-07" db="EMBL/GenBank/DDBJ databases">
        <title>Flavobacterium sp. nov., isolated from glacier ice.</title>
        <authorList>
            <person name="Liu Q."/>
            <person name="Xin Y.-H."/>
        </authorList>
    </citation>
    <scope>NUCLEOTIDE SEQUENCE [LARGE SCALE GENOMIC DNA]</scope>
    <source>
        <strain evidence="4 5">ZT4R6</strain>
    </source>
</reference>
<dbReference type="OrthoDB" id="1447704at2"/>
<dbReference type="Proteomes" id="UP000320643">
    <property type="component" value="Unassembled WGS sequence"/>
</dbReference>
<gene>
    <name evidence="4" type="ORF">FMM05_12910</name>
</gene>
<sequence>MNLKLRLLTGFMFLSLFFTQLSYSQLSYSEDFEGDEVFWTNPEDAYWLDDYESCDGYSIVTELYTYYEEGTSVSSTLGISNGQLATLSYEYKLIDYYDDTPYPNSPNWGNFSVEYSTSATGPWTLIETVSPANHIVSGDCATRTVAFTPPAGSNVYLRLRSAANPDEDIDIDALLYFDNVSVTQAASLPCEGTPSASTTIAANGTICNSQQAQLSLSPAYYSGGLTFQWQSSTNGTDYTPITGATSPTYSAAQTASTWYRAVITCTGSGQTATSTPVQVINSGLECYCDVPFEEDIEPITLVNFAGIDNVSSAAINGSPGVENFTGLTPGQVTAGQTYEITLEGNTNDPDGDGYETYFTVFIDWNHDGDFEDDDEQNEIGYLVDSNGTDGVQLTGDIEVPEDALPGLTYMRVFKLFYEFTSDPCSSEDGAGYGQVEDYLINVTTDCNLEAPEIEEDITLCNAATGADLPNFDGDIVWYYSATGDDVVVESDALVAGTYYAAAIEGTCESEERTPVEVIIDVVNLDEVEDVFSCTTYVLPALTNGAYYGGTEGTGTEYEAGDEITETTTLYVYAESEIVEGCFAEAVFTVNIDALPEIEGAEEQTITTPGATITDIVILTVNGASVTWYPTQEDAEAGTNAIPTTTELVNGATYYAVQNNGECSSEVFEVTITTTLGTDDFTNKGFTYYPNPVNSVLTINYSSAITNVTVYNLMRQQVLSRDNTQLQAVTDMSALSTGTYLVKVTAGTQTATLKIVKQ</sequence>
<dbReference type="AlphaFoldDB" id="A0A552UZA5"/>
<dbReference type="EMBL" id="VJVZ01000008">
    <property type="protein sequence ID" value="TRW23556.1"/>
    <property type="molecule type" value="Genomic_DNA"/>
</dbReference>
<evidence type="ECO:0000259" key="3">
    <source>
        <dbReference type="Pfam" id="PF20009"/>
    </source>
</evidence>
<evidence type="ECO:0000259" key="2">
    <source>
        <dbReference type="Pfam" id="PF18962"/>
    </source>
</evidence>
<proteinExistence type="predicted"/>
<dbReference type="Gene3D" id="2.60.40.2700">
    <property type="match status" value="1"/>
</dbReference>
<keyword evidence="1" id="KW-0732">Signal</keyword>
<protein>
    <submittedName>
        <fullName evidence="4">T9SS type A sorting domain-containing protein</fullName>
    </submittedName>
</protein>
<dbReference type="InterPro" id="IPR026444">
    <property type="entry name" value="Secre_tail"/>
</dbReference>